<dbReference type="EMBL" id="JADBGQ010000010">
    <property type="protein sequence ID" value="KAG5374623.1"/>
    <property type="molecule type" value="Genomic_DNA"/>
</dbReference>
<name>A0ABQ7KNQ8_BRACM</name>
<comment type="caution">
    <text evidence="1">The sequence shown here is derived from an EMBL/GenBank/DDBJ whole genome shotgun (WGS) entry which is preliminary data.</text>
</comment>
<keyword evidence="2" id="KW-1185">Reference proteome</keyword>
<dbReference type="Proteomes" id="UP000823674">
    <property type="component" value="Chromosome A10"/>
</dbReference>
<accession>A0ABQ7KNQ8</accession>
<evidence type="ECO:0000313" key="1">
    <source>
        <dbReference type="EMBL" id="KAG5374623.1"/>
    </source>
</evidence>
<proteinExistence type="predicted"/>
<sequence>MFVITLIIIRGLQSSSQLKRAQERECIIPKRIVTGWFLNNYATRNLKFEMYKIETVTMR</sequence>
<gene>
    <name evidence="1" type="primary">A10g500160.1_BraROA</name>
    <name evidence="1" type="ORF">IGI04_039219</name>
</gene>
<evidence type="ECO:0000313" key="2">
    <source>
        <dbReference type="Proteomes" id="UP000823674"/>
    </source>
</evidence>
<protein>
    <submittedName>
        <fullName evidence="1">Uncharacterized protein</fullName>
    </submittedName>
</protein>
<organism evidence="1 2">
    <name type="scientific">Brassica rapa subsp. trilocularis</name>
    <dbReference type="NCBI Taxonomy" id="1813537"/>
    <lineage>
        <taxon>Eukaryota</taxon>
        <taxon>Viridiplantae</taxon>
        <taxon>Streptophyta</taxon>
        <taxon>Embryophyta</taxon>
        <taxon>Tracheophyta</taxon>
        <taxon>Spermatophyta</taxon>
        <taxon>Magnoliopsida</taxon>
        <taxon>eudicotyledons</taxon>
        <taxon>Gunneridae</taxon>
        <taxon>Pentapetalae</taxon>
        <taxon>rosids</taxon>
        <taxon>malvids</taxon>
        <taxon>Brassicales</taxon>
        <taxon>Brassicaceae</taxon>
        <taxon>Brassiceae</taxon>
        <taxon>Brassica</taxon>
    </lineage>
</organism>
<reference evidence="1 2" key="1">
    <citation type="submission" date="2021-03" db="EMBL/GenBank/DDBJ databases">
        <authorList>
            <person name="King G.J."/>
            <person name="Bancroft I."/>
            <person name="Baten A."/>
            <person name="Bloomfield J."/>
            <person name="Borpatragohain P."/>
            <person name="He Z."/>
            <person name="Irish N."/>
            <person name="Irwin J."/>
            <person name="Liu K."/>
            <person name="Mauleon R.P."/>
            <person name="Moore J."/>
            <person name="Morris R."/>
            <person name="Ostergaard L."/>
            <person name="Wang B."/>
            <person name="Wells R."/>
        </authorList>
    </citation>
    <scope>NUCLEOTIDE SEQUENCE [LARGE SCALE GENOMIC DNA]</scope>
    <source>
        <strain evidence="1">R-o-18</strain>
        <tissue evidence="1">Leaf</tissue>
    </source>
</reference>